<dbReference type="SUPFAM" id="SSF52540">
    <property type="entry name" value="P-loop containing nucleoside triphosphate hydrolases"/>
    <property type="match status" value="2"/>
</dbReference>
<evidence type="ECO:0000256" key="3">
    <source>
        <dbReference type="ARBA" id="ARBA00022840"/>
    </source>
</evidence>
<dbReference type="Proteomes" id="UP000198571">
    <property type="component" value="Unassembled WGS sequence"/>
</dbReference>
<evidence type="ECO:0000313" key="6">
    <source>
        <dbReference type="Proteomes" id="UP000198571"/>
    </source>
</evidence>
<evidence type="ECO:0000259" key="4">
    <source>
        <dbReference type="SMART" id="SM00382"/>
    </source>
</evidence>
<protein>
    <submittedName>
        <fullName evidence="5">AAA+-type ATPase, SpoVK/Ycf46/Vps4 family</fullName>
    </submittedName>
</protein>
<dbReference type="PRINTS" id="PR00819">
    <property type="entry name" value="CBXCFQXSUPER"/>
</dbReference>
<gene>
    <name evidence="5" type="ORF">SAMN05518684_11638</name>
</gene>
<evidence type="ECO:0000256" key="1">
    <source>
        <dbReference type="ARBA" id="ARBA00010378"/>
    </source>
</evidence>
<keyword evidence="3" id="KW-0067">ATP-binding</keyword>
<keyword evidence="6" id="KW-1185">Reference proteome</keyword>
<dbReference type="OrthoDB" id="9806903at2"/>
<dbReference type="SMART" id="SM00382">
    <property type="entry name" value="AAA"/>
    <property type="match status" value="2"/>
</dbReference>
<dbReference type="AlphaFoldDB" id="A0A1H9WDN4"/>
<dbReference type="PANTHER" id="PTHR43392">
    <property type="entry name" value="AAA-TYPE ATPASE FAMILY PROTEIN / ANKYRIN REPEAT FAMILY PROTEIN"/>
    <property type="match status" value="1"/>
</dbReference>
<name>A0A1H9WDN4_9BACI</name>
<dbReference type="InterPro" id="IPR041627">
    <property type="entry name" value="AAA_lid_6"/>
</dbReference>
<dbReference type="InterPro" id="IPR027417">
    <property type="entry name" value="P-loop_NTPase"/>
</dbReference>
<dbReference type="InterPro" id="IPR003593">
    <property type="entry name" value="AAA+_ATPase"/>
</dbReference>
<evidence type="ECO:0000313" key="5">
    <source>
        <dbReference type="EMBL" id="SES31787.1"/>
    </source>
</evidence>
<reference evidence="6" key="1">
    <citation type="submission" date="2016-10" db="EMBL/GenBank/DDBJ databases">
        <authorList>
            <person name="Varghese N."/>
            <person name="Submissions S."/>
        </authorList>
    </citation>
    <scope>NUCLEOTIDE SEQUENCE [LARGE SCALE GENOMIC DNA]</scope>
    <source>
        <strain evidence="6">S9</strain>
    </source>
</reference>
<dbReference type="InterPro" id="IPR003959">
    <property type="entry name" value="ATPase_AAA_core"/>
</dbReference>
<evidence type="ECO:0000256" key="2">
    <source>
        <dbReference type="ARBA" id="ARBA00022741"/>
    </source>
</evidence>
<dbReference type="GO" id="GO:0016887">
    <property type="term" value="F:ATP hydrolysis activity"/>
    <property type="evidence" value="ECO:0007669"/>
    <property type="project" value="InterPro"/>
</dbReference>
<dbReference type="FunFam" id="3.40.50.300:FF:000216">
    <property type="entry name" value="Type VII secretion ATPase EccA"/>
    <property type="match status" value="2"/>
</dbReference>
<dbReference type="InterPro" id="IPR050773">
    <property type="entry name" value="CbxX/CfxQ_RuBisCO_ESX"/>
</dbReference>
<dbReference type="InterPro" id="IPR000641">
    <property type="entry name" value="CbxX/CfxQ"/>
</dbReference>
<proteinExistence type="inferred from homology"/>
<dbReference type="PANTHER" id="PTHR43392:SF2">
    <property type="entry name" value="AAA-TYPE ATPASE FAMILY PROTEIN _ ANKYRIN REPEAT FAMILY PROTEIN"/>
    <property type="match status" value="1"/>
</dbReference>
<feature type="domain" description="AAA+ ATPase" evidence="4">
    <location>
        <begin position="551"/>
        <end position="689"/>
    </location>
</feature>
<keyword evidence="2" id="KW-0547">Nucleotide-binding</keyword>
<dbReference type="RefSeq" id="WP_093054544.1">
    <property type="nucleotide sequence ID" value="NZ_FOGT01000016.1"/>
</dbReference>
<dbReference type="GO" id="GO:0005524">
    <property type="term" value="F:ATP binding"/>
    <property type="evidence" value="ECO:0007669"/>
    <property type="project" value="UniProtKB-KW"/>
</dbReference>
<dbReference type="Gene3D" id="3.40.50.300">
    <property type="entry name" value="P-loop containing nucleotide triphosphate hydrolases"/>
    <property type="match status" value="2"/>
</dbReference>
<feature type="domain" description="AAA+ ATPase" evidence="4">
    <location>
        <begin position="273"/>
        <end position="395"/>
    </location>
</feature>
<dbReference type="Pfam" id="PF17866">
    <property type="entry name" value="AAA_lid_6"/>
    <property type="match status" value="1"/>
</dbReference>
<dbReference type="EMBL" id="FOGT01000016">
    <property type="protein sequence ID" value="SES31787.1"/>
    <property type="molecule type" value="Genomic_DNA"/>
</dbReference>
<comment type="similarity">
    <text evidence="1">Belongs to the CbxX/CfxQ family.</text>
</comment>
<dbReference type="Pfam" id="PF00004">
    <property type="entry name" value="AAA"/>
    <property type="match status" value="2"/>
</dbReference>
<sequence length="769" mass="86932">MSESVESQQELAEIIEKWKKKPYYQLNEGNLVRLLDQCSDNECGEYTGELKAMVAAVRYERKKEWDVRIDQWLTSALEEAPSSNYTAEVIIDVALDSMNEPWFQEDLPKIRETDHSQGKKNKIDKLLMMVHQAKAWYQELTARQDKVQPSLQHADDTQKKNELQSGLQLLNDLGAIFDELLETSKAYRETISGIYSSKEKKEKMDAAVNKLQKVLLKWDSWREEASAAETTPLDELNRMIGIGEVKRKVESYYYYLEYEKERQREGYHFENERNLNMILTGNPGTGKTSIARLLAKIYHQLGVLPRENVVEVDRSHLVGAYVGQTEEKTMGVIQEAAGGVLFIDEAYSLKRDGASAADYGQTAVDTLVSAMTSGDYAGKFAVILAGYPEEMRNFLWSNPGLRSRFPETNHIHLPDFSMDELMEIAEYVALDNDFSLTESALKELEKRIDKEKVDENFGNARAVKNIVLDAIFQKGAAVARDKNYTKESFTILDEEAFKRKNEEATAEKRSGEDRLTDLVGLKNVKEQVKQLSSFVKIQKEREEKGLPSVPVQLHAVFSGPPGTGKTTVAHIYSQILHELGLLKRGHVVIAGRSDLVAEYVGQTAAKTKKKIREALGGVLFIDEAYSLLAHSGQDFGREAVDTLVEEMTKHGENLVVILAGYSGKMDQLLSSNPGLSSRFKKTIEFSSYTPVELTEILHFYVNKFGYDIDEDTSQALENKIKENPPEGNARAMKDQAEEAIQRQAYRLVYTEDNEGGLSKLILKDFPLMN</sequence>
<dbReference type="STRING" id="1601833.SAMN05518684_11638"/>
<dbReference type="Gene3D" id="1.10.8.60">
    <property type="match status" value="1"/>
</dbReference>
<organism evidence="5 6">
    <name type="scientific">Salipaludibacillus aurantiacus</name>
    <dbReference type="NCBI Taxonomy" id="1601833"/>
    <lineage>
        <taxon>Bacteria</taxon>
        <taxon>Bacillati</taxon>
        <taxon>Bacillota</taxon>
        <taxon>Bacilli</taxon>
        <taxon>Bacillales</taxon>
        <taxon>Bacillaceae</taxon>
    </lineage>
</organism>
<accession>A0A1H9WDN4</accession>